<dbReference type="AlphaFoldDB" id="A0A1I6NRV4"/>
<dbReference type="EMBL" id="FOZZ01000001">
    <property type="protein sequence ID" value="SFS30609.1"/>
    <property type="molecule type" value="Genomic_DNA"/>
</dbReference>
<reference evidence="1 2" key="1">
    <citation type="submission" date="2016-10" db="EMBL/GenBank/DDBJ databases">
        <authorList>
            <person name="de Groot N.N."/>
        </authorList>
    </citation>
    <scope>NUCLEOTIDE SEQUENCE [LARGE SCALE GENOMIC DNA]</scope>
    <source>
        <strain evidence="1 2">DSM 22789</strain>
    </source>
</reference>
<protein>
    <recommendedName>
        <fullName evidence="3">Lipoprotein</fullName>
    </recommendedName>
</protein>
<dbReference type="RefSeq" id="WP_093363163.1">
    <property type="nucleotide sequence ID" value="NZ_FOZZ01000001.1"/>
</dbReference>
<dbReference type="OrthoDB" id="1067458at2"/>
<proteinExistence type="predicted"/>
<keyword evidence="2" id="KW-1185">Reference proteome</keyword>
<name>A0A1I6NRV4_9SPHI</name>
<organism evidence="1 2">
    <name type="scientific">Sphingobacterium wenxiniae</name>
    <dbReference type="NCBI Taxonomy" id="683125"/>
    <lineage>
        <taxon>Bacteria</taxon>
        <taxon>Pseudomonadati</taxon>
        <taxon>Bacteroidota</taxon>
        <taxon>Sphingobacteriia</taxon>
        <taxon>Sphingobacteriales</taxon>
        <taxon>Sphingobacteriaceae</taxon>
        <taxon>Sphingobacterium</taxon>
    </lineage>
</organism>
<accession>A0A1I6NRV4</accession>
<sequence>MAKKELTIFFSLLVTSFCFVFLSQSCGGDNFSVFNGKMENFGKSDGKIIAEEWEELKDEINLYNTDRKFSRFFTQGILDEQKLEQYILKSGFIIEEEKADNLNRKVVNIYMENSGSMFGFVQGNTELKNAMTRVIVELKSNGYKEENIHFYFVNKKIKPRKVEGSIEDYPMILSGNTIGDPDSGDSNINEIFQQILGRTSPDTLSVLFSDCIYSVHKDNLFSYYELIKYLGNKKAAEIAEVLKFCRMSVNQ</sequence>
<dbReference type="STRING" id="683125.SAMN05660206_10141"/>
<evidence type="ECO:0008006" key="3">
    <source>
        <dbReference type="Google" id="ProtNLM"/>
    </source>
</evidence>
<gene>
    <name evidence="1" type="ORF">SAMN05660206_10141</name>
</gene>
<evidence type="ECO:0000313" key="2">
    <source>
        <dbReference type="Proteomes" id="UP000198785"/>
    </source>
</evidence>
<dbReference type="PROSITE" id="PS51257">
    <property type="entry name" value="PROKAR_LIPOPROTEIN"/>
    <property type="match status" value="1"/>
</dbReference>
<dbReference type="Proteomes" id="UP000198785">
    <property type="component" value="Unassembled WGS sequence"/>
</dbReference>
<evidence type="ECO:0000313" key="1">
    <source>
        <dbReference type="EMBL" id="SFS30609.1"/>
    </source>
</evidence>